<evidence type="ECO:0000313" key="3">
    <source>
        <dbReference type="Proteomes" id="UP001177140"/>
    </source>
</evidence>
<evidence type="ECO:0000256" key="1">
    <source>
        <dbReference type="SAM" id="SignalP"/>
    </source>
</evidence>
<keyword evidence="1" id="KW-0732">Signal</keyword>
<evidence type="ECO:0000313" key="2">
    <source>
        <dbReference type="EMBL" id="MCL7049467.1"/>
    </source>
</evidence>
<reference evidence="2" key="1">
    <citation type="submission" date="2022-03" db="EMBL/GenBank/DDBJ databases">
        <title>A functionally conserved STORR gene fusion in Papaver species that diverged 16.8 million years ago.</title>
        <authorList>
            <person name="Catania T."/>
        </authorList>
    </citation>
    <scope>NUCLEOTIDE SEQUENCE</scope>
    <source>
        <strain evidence="2">S-191538</strain>
    </source>
</reference>
<dbReference type="Proteomes" id="UP001177140">
    <property type="component" value="Unassembled WGS sequence"/>
</dbReference>
<protein>
    <submittedName>
        <fullName evidence="2">Uncharacterized protein</fullName>
    </submittedName>
</protein>
<comment type="caution">
    <text evidence="2">The sequence shown here is derived from an EMBL/GenBank/DDBJ whole genome shotgun (WGS) entry which is preliminary data.</text>
</comment>
<sequence length="66" mass="7289">MAKINMFFGSFLLVLIIISASSSISGDTESCESRDCDNYCNSIFSTELRLSKGTYENGLCRCCMDP</sequence>
<feature type="chain" id="PRO_5041361587" evidence="1">
    <location>
        <begin position="24"/>
        <end position="66"/>
    </location>
</feature>
<keyword evidence="3" id="KW-1185">Reference proteome</keyword>
<accession>A0AA42B2X9</accession>
<gene>
    <name evidence="2" type="ORF">MKW94_026399</name>
</gene>
<name>A0AA42B2X9_PAPNU</name>
<feature type="signal peptide" evidence="1">
    <location>
        <begin position="1"/>
        <end position="23"/>
    </location>
</feature>
<proteinExistence type="predicted"/>
<dbReference type="EMBL" id="JAJJMA010316299">
    <property type="protein sequence ID" value="MCL7049467.1"/>
    <property type="molecule type" value="Genomic_DNA"/>
</dbReference>
<organism evidence="2 3">
    <name type="scientific">Papaver nudicaule</name>
    <name type="common">Iceland poppy</name>
    <dbReference type="NCBI Taxonomy" id="74823"/>
    <lineage>
        <taxon>Eukaryota</taxon>
        <taxon>Viridiplantae</taxon>
        <taxon>Streptophyta</taxon>
        <taxon>Embryophyta</taxon>
        <taxon>Tracheophyta</taxon>
        <taxon>Spermatophyta</taxon>
        <taxon>Magnoliopsida</taxon>
        <taxon>Ranunculales</taxon>
        <taxon>Papaveraceae</taxon>
        <taxon>Papaveroideae</taxon>
        <taxon>Papaver</taxon>
    </lineage>
</organism>
<dbReference type="AlphaFoldDB" id="A0AA42B2X9"/>